<comment type="catalytic activity">
    <reaction evidence="1 8">
        <text>Random hydrolysis of (1-&gt;6)-alpha-D-mannosidic linkages in unbranched (1-&gt;6)-mannans.</text>
        <dbReference type="EC" id="3.2.1.101"/>
    </reaction>
</comment>
<evidence type="ECO:0000256" key="6">
    <source>
        <dbReference type="ARBA" id="ARBA00023180"/>
    </source>
</evidence>
<comment type="similarity">
    <text evidence="2 8">Belongs to the glycosyl hydrolase 76 family.</text>
</comment>
<reference evidence="11 12" key="1">
    <citation type="submission" date="2006-10" db="EMBL/GenBank/DDBJ databases">
        <title>The Genome Sequence of Batrachochytrium dendrobatidis JEL423.</title>
        <authorList>
            <consortium name="The Broad Institute Genome Sequencing Platform"/>
            <person name="Birren B."/>
            <person name="Lander E."/>
            <person name="Galagan J."/>
            <person name="Cuomo C."/>
            <person name="Devon K."/>
            <person name="Jaffe D."/>
            <person name="Butler J."/>
            <person name="Alvarez P."/>
            <person name="Gnerre S."/>
            <person name="Grabherr M."/>
            <person name="Kleber M."/>
            <person name="Mauceli E."/>
            <person name="Brockman W."/>
            <person name="Young S."/>
            <person name="LaButti K."/>
            <person name="Sykes S."/>
            <person name="DeCaprio D."/>
            <person name="Crawford M."/>
            <person name="Koehrsen M."/>
            <person name="Engels R."/>
            <person name="Montgomery P."/>
            <person name="Pearson M."/>
            <person name="Howarth C."/>
            <person name="Larson L."/>
            <person name="White J."/>
            <person name="O'Leary S."/>
            <person name="Kodira C."/>
            <person name="Zeng Q."/>
            <person name="Yandava C."/>
            <person name="Alvarado L."/>
            <person name="Longcore J."/>
            <person name="James T."/>
        </authorList>
    </citation>
    <scope>NUCLEOTIDE SEQUENCE [LARGE SCALE GENOMIC DNA]</scope>
    <source>
        <strain evidence="11 12">JEL423</strain>
    </source>
</reference>
<keyword evidence="6" id="KW-0325">Glycoprotein</keyword>
<feature type="chain" id="PRO_5008077973" description="Mannan endo-1,6-alpha-mannosidase" evidence="10">
    <location>
        <begin position="25"/>
        <end position="471"/>
    </location>
</feature>
<reference evidence="11 12" key="2">
    <citation type="submission" date="2016-05" db="EMBL/GenBank/DDBJ databases">
        <title>Lineage-specific infection strategies underlie the spectrum of fungal disease in amphibians.</title>
        <authorList>
            <person name="Cuomo C.A."/>
            <person name="Farrer R.A."/>
            <person name="James T."/>
            <person name="Longcore J."/>
            <person name="Birren B."/>
        </authorList>
    </citation>
    <scope>NUCLEOTIDE SEQUENCE [LARGE SCALE GENOMIC DNA]</scope>
    <source>
        <strain evidence="11 12">JEL423</strain>
    </source>
</reference>
<keyword evidence="7 8" id="KW-0326">Glycosidase</keyword>
<dbReference type="STRING" id="403673.A0A177WWS2"/>
<dbReference type="InterPro" id="IPR005198">
    <property type="entry name" value="Glyco_hydro_76"/>
</dbReference>
<keyword evidence="9" id="KW-0812">Transmembrane</keyword>
<name>A0A177WWS2_BATDL</name>
<feature type="transmembrane region" description="Helical" evidence="9">
    <location>
        <begin position="451"/>
        <end position="470"/>
    </location>
</feature>
<keyword evidence="4 10" id="KW-0732">Signal</keyword>
<gene>
    <name evidence="11" type="ORF">BDEG_27173</name>
</gene>
<evidence type="ECO:0000256" key="2">
    <source>
        <dbReference type="ARBA" id="ARBA00009699"/>
    </source>
</evidence>
<keyword evidence="9" id="KW-0472">Membrane</keyword>
<evidence type="ECO:0000313" key="12">
    <source>
        <dbReference type="Proteomes" id="UP000077115"/>
    </source>
</evidence>
<dbReference type="PANTHER" id="PTHR12145:SF36">
    <property type="entry name" value="MANNAN ENDO-1,6-ALPHA-MANNOSIDASE DCW1"/>
    <property type="match status" value="1"/>
</dbReference>
<dbReference type="EC" id="3.2.1.101" evidence="3 8"/>
<dbReference type="InterPro" id="IPR014480">
    <property type="entry name" value="Mannan-1_6-alpha_mannosidase"/>
</dbReference>
<dbReference type="Pfam" id="PF03663">
    <property type="entry name" value="Glyco_hydro_76"/>
    <property type="match status" value="1"/>
</dbReference>
<dbReference type="eggNOG" id="ENOG502QSWP">
    <property type="taxonomic scope" value="Eukaryota"/>
</dbReference>
<proteinExistence type="inferred from homology"/>
<dbReference type="VEuPathDB" id="FungiDB:BDEG_27173"/>
<dbReference type="GO" id="GO:0016052">
    <property type="term" value="P:carbohydrate catabolic process"/>
    <property type="evidence" value="ECO:0007669"/>
    <property type="project" value="InterPro"/>
</dbReference>
<sequence length="471" mass="51044">MKLMTVHSLVAILTLSVSIPGVLAAINSPPSDVETLKKTCAGIATNLIANYKPNYRGAVPDIGSAGIESRQWWESGVMWGAFGEYARYTKDLQFVPIVTNALSNGSISNTQVNSKEVGSFLGADQRLGATLLGRWNDDIAWYGLATLTFAELTGKTALLPRSKTISYLQVAINTYDEIMQQHDPTTCGGGIFWSRDRTRADTKDYKSVITNVQMMVHSAKLGIITGDPKYMATADTLYKWLQTSGLITPDFHVLDGLSIAGCVKDAREFSYNAGLLLGGLAYMHKASGNIQYLNDAVKYLPATIAIYSKGNILQDLCEGGTGPCTEGTSTSRTPATNQVPYKTALIRGLMYVYVITTDQKTKATIKTLFDASWDSMMKNCNAATYDCSAWWLNGAPAAVPNFHHQIVALELANAMAAVYINPNPFNDAPITNPTTDVQKAIQNSGAFSDSIYAYSFLGVSVITTMVVISLF</sequence>
<accession>A0A177WWS2</accession>
<dbReference type="InterPro" id="IPR008928">
    <property type="entry name" value="6-hairpin_glycosidase_sf"/>
</dbReference>
<evidence type="ECO:0000256" key="5">
    <source>
        <dbReference type="ARBA" id="ARBA00022801"/>
    </source>
</evidence>
<dbReference type="Gene3D" id="1.50.10.20">
    <property type="match status" value="1"/>
</dbReference>
<feature type="signal peptide" evidence="10">
    <location>
        <begin position="1"/>
        <end position="24"/>
    </location>
</feature>
<organism evidence="11 12">
    <name type="scientific">Batrachochytrium dendrobatidis (strain JEL423)</name>
    <dbReference type="NCBI Taxonomy" id="403673"/>
    <lineage>
        <taxon>Eukaryota</taxon>
        <taxon>Fungi</taxon>
        <taxon>Fungi incertae sedis</taxon>
        <taxon>Chytridiomycota</taxon>
        <taxon>Chytridiomycota incertae sedis</taxon>
        <taxon>Chytridiomycetes</taxon>
        <taxon>Rhizophydiales</taxon>
        <taxon>Rhizophydiales incertae sedis</taxon>
        <taxon>Batrachochytrium</taxon>
    </lineage>
</organism>
<evidence type="ECO:0000256" key="3">
    <source>
        <dbReference type="ARBA" id="ARBA00012350"/>
    </source>
</evidence>
<keyword evidence="9" id="KW-1133">Transmembrane helix</keyword>
<dbReference type="PANTHER" id="PTHR12145">
    <property type="entry name" value="MANNAN ENDO-1,6-ALPHA-MANNOSIDASE DCW1"/>
    <property type="match status" value="1"/>
</dbReference>
<dbReference type="GO" id="GO:0008496">
    <property type="term" value="F:mannan endo-1,6-alpha-mannosidase activity"/>
    <property type="evidence" value="ECO:0007669"/>
    <property type="project" value="UniProtKB-UniRule"/>
</dbReference>
<dbReference type="Proteomes" id="UP000077115">
    <property type="component" value="Unassembled WGS sequence"/>
</dbReference>
<dbReference type="GO" id="GO:0009272">
    <property type="term" value="P:fungal-type cell wall biogenesis"/>
    <property type="evidence" value="ECO:0007669"/>
    <property type="project" value="TreeGrafter"/>
</dbReference>
<evidence type="ECO:0000256" key="10">
    <source>
        <dbReference type="SAM" id="SignalP"/>
    </source>
</evidence>
<evidence type="ECO:0000256" key="7">
    <source>
        <dbReference type="ARBA" id="ARBA00023295"/>
    </source>
</evidence>
<evidence type="ECO:0000256" key="4">
    <source>
        <dbReference type="ARBA" id="ARBA00022729"/>
    </source>
</evidence>
<evidence type="ECO:0000256" key="1">
    <source>
        <dbReference type="ARBA" id="ARBA00001452"/>
    </source>
</evidence>
<dbReference type="SUPFAM" id="SSF48208">
    <property type="entry name" value="Six-hairpin glycosidases"/>
    <property type="match status" value="1"/>
</dbReference>
<keyword evidence="5 8" id="KW-0378">Hydrolase</keyword>
<dbReference type="AlphaFoldDB" id="A0A177WWS2"/>
<evidence type="ECO:0000256" key="9">
    <source>
        <dbReference type="SAM" id="Phobius"/>
    </source>
</evidence>
<dbReference type="EMBL" id="DS022311">
    <property type="protein sequence ID" value="OAJ43860.1"/>
    <property type="molecule type" value="Genomic_DNA"/>
</dbReference>
<evidence type="ECO:0000313" key="11">
    <source>
        <dbReference type="EMBL" id="OAJ43860.1"/>
    </source>
</evidence>
<dbReference type="OrthoDB" id="9984024at2759"/>
<dbReference type="PIRSF" id="PIRSF016302">
    <property type="entry name" value="Man_a_manosd"/>
    <property type="match status" value="1"/>
</dbReference>
<evidence type="ECO:0000256" key="8">
    <source>
        <dbReference type="PIRNR" id="PIRNR016302"/>
    </source>
</evidence>
<protein>
    <recommendedName>
        <fullName evidence="3 8">Mannan endo-1,6-alpha-mannosidase</fullName>
        <ecNumber evidence="3 8">3.2.1.101</ecNumber>
    </recommendedName>
</protein>